<feature type="region of interest" description="Disordered" evidence="11">
    <location>
        <begin position="849"/>
        <end position="872"/>
    </location>
</feature>
<proteinExistence type="predicted"/>
<evidence type="ECO:0000313" key="15">
    <source>
        <dbReference type="EMBL" id="KAK6926516.1"/>
    </source>
</evidence>
<dbReference type="GO" id="GO:0016020">
    <property type="term" value="C:membrane"/>
    <property type="evidence" value="ECO:0007669"/>
    <property type="project" value="UniProtKB-SubCell"/>
</dbReference>
<feature type="binding site" evidence="10">
    <location>
        <position position="647"/>
    </location>
    <ligand>
        <name>ATP</name>
        <dbReference type="ChEBI" id="CHEBI:30616"/>
    </ligand>
</feature>
<accession>A0AAN8VAC4</accession>
<dbReference type="GO" id="GO:0004672">
    <property type="term" value="F:protein kinase activity"/>
    <property type="evidence" value="ECO:0007669"/>
    <property type="project" value="InterPro"/>
</dbReference>
<evidence type="ECO:0000256" key="11">
    <source>
        <dbReference type="SAM" id="MobiDB-lite"/>
    </source>
</evidence>
<dbReference type="Pfam" id="PF08263">
    <property type="entry name" value="LRRNT_2"/>
    <property type="match status" value="2"/>
</dbReference>
<comment type="caution">
    <text evidence="15">The sequence shown here is derived from an EMBL/GenBank/DDBJ whole genome shotgun (WGS) entry which is preliminary data.</text>
</comment>
<feature type="chain" id="PRO_5042991676" evidence="13">
    <location>
        <begin position="19"/>
        <end position="872"/>
    </location>
</feature>
<keyword evidence="5" id="KW-0677">Repeat</keyword>
<dbReference type="SUPFAM" id="SSF56112">
    <property type="entry name" value="Protein kinase-like (PK-like)"/>
    <property type="match status" value="1"/>
</dbReference>
<evidence type="ECO:0000256" key="13">
    <source>
        <dbReference type="SAM" id="SignalP"/>
    </source>
</evidence>
<gene>
    <name evidence="15" type="ORF">RJ641_008235</name>
</gene>
<evidence type="ECO:0000256" key="10">
    <source>
        <dbReference type="PROSITE-ProRule" id="PRU10141"/>
    </source>
</evidence>
<keyword evidence="10" id="KW-0547">Nucleotide-binding</keyword>
<keyword evidence="6 12" id="KW-1133">Transmembrane helix</keyword>
<keyword evidence="10" id="KW-0067">ATP-binding</keyword>
<evidence type="ECO:0000256" key="7">
    <source>
        <dbReference type="ARBA" id="ARBA00023136"/>
    </source>
</evidence>
<dbReference type="FunFam" id="3.80.10.10:FF:000190">
    <property type="entry name" value="Receptor-like kinase TMK4"/>
    <property type="match status" value="1"/>
</dbReference>
<dbReference type="SUPFAM" id="SSF52058">
    <property type="entry name" value="L domain-like"/>
    <property type="match status" value="2"/>
</dbReference>
<keyword evidence="2" id="KW-0433">Leucine-rich repeat</keyword>
<evidence type="ECO:0000256" key="2">
    <source>
        <dbReference type="ARBA" id="ARBA00022614"/>
    </source>
</evidence>
<sequence length="872" mass="94971">MKVFTVVLLFCFTSEANGATDPNDLKILRDFEKGLENPELLKWPENDDNPCGPPKWPHVFCSGQRVTQIQVQNLGLKGPLPQNFNQLDKLYNLGLQRNNFTGKLPTFSGLADLQFAYLDYNEFDTIPSDFFKGLNSLRVMALDNNPLNATTGWSLPRDLQNSVQLSNLSLVQSNLVGPLPDFLATLPLQALKLSYNRLSGGIPEAFRKSTLQIFWLNNQDGGGMSGPIDVIASMTMLTQLWLNGNQFTGSIPDNIGDLTSLKDLNLNGNMLVGLIPQSLADMELEKLDLNNNMLMGPIPKFKSGNVTYASNSFCQSDPGAPCAPQVNALLEFLNSVNYPKNLASEWTGNDPCQGPWLGLTCTRNSQVSIINLPKYKLNGTLSPSIAKLESLLEIRLGDNNLNGSIPRNLTNLKSLRMLDLSGNNFGPPLPEFHDSVKLNITGNPLLNDAKKTPPTPRSPSPQGPPESPPPSPSPQGPPESPPPTPSPPIFKSPPPHTPDSTLETKYQKSSRHNVVIIVVVAATAAVVLLLLIFLSVCCCKKRKRTSDAPGSMVVHPRDPSDPDNLVKVAVSDNTSNSLFTQAGSSTGSVNSSGMNTSHVIESGNLLISVQVLQKVTNNFAPANEVGRGGFGTVYKGELEDGTKIAVKRMEATVVSSKALDEFCAEIAVLSKVRHRHLVSLLGYSIEGYERLLVYEFMPQGALMTGKVTTKVDVFSYGVVLVELLTGLVALDEDRPAETRYLVEWFWKIRSDKERLLAAIDPALDAKEEILESIFTIVELAGHCTARDPHHRPDMSHAVSVLTQLVEGWKPIDDEAEEECSGIDYTLGLPGMLKAWKESEVGDGIYTSLDDSKGSIPARPTGFAESFTSADGR</sequence>
<keyword evidence="3 12" id="KW-0812">Transmembrane</keyword>
<dbReference type="Pfam" id="PF07714">
    <property type="entry name" value="PK_Tyr_Ser-Thr"/>
    <property type="match status" value="1"/>
</dbReference>
<evidence type="ECO:0000313" key="16">
    <source>
        <dbReference type="Proteomes" id="UP001370490"/>
    </source>
</evidence>
<dbReference type="Gene3D" id="3.80.10.10">
    <property type="entry name" value="Ribonuclease Inhibitor"/>
    <property type="match status" value="2"/>
</dbReference>
<dbReference type="InterPro" id="IPR001245">
    <property type="entry name" value="Ser-Thr/Tyr_kinase_cat_dom"/>
</dbReference>
<dbReference type="SMART" id="SM00369">
    <property type="entry name" value="LRR_TYP"/>
    <property type="match status" value="5"/>
</dbReference>
<comment type="subcellular location">
    <subcellularLocation>
        <location evidence="1">Membrane</location>
        <topology evidence="1">Single-pass membrane protein</topology>
    </subcellularLocation>
</comment>
<evidence type="ECO:0000256" key="8">
    <source>
        <dbReference type="ARBA" id="ARBA00023170"/>
    </source>
</evidence>
<protein>
    <submittedName>
        <fullName evidence="15">Leucine-rich repeat-containing N-terminal, plant-type</fullName>
    </submittedName>
</protein>
<dbReference type="InterPro" id="IPR001611">
    <property type="entry name" value="Leu-rich_rpt"/>
</dbReference>
<feature type="compositionally biased region" description="Pro residues" evidence="11">
    <location>
        <begin position="453"/>
        <end position="497"/>
    </location>
</feature>
<keyword evidence="7 12" id="KW-0472">Membrane</keyword>
<dbReference type="FunFam" id="3.30.200.20:FF:000226">
    <property type="entry name" value="receptor protein kinase TMK1"/>
    <property type="match status" value="1"/>
</dbReference>
<feature type="signal peptide" evidence="13">
    <location>
        <begin position="1"/>
        <end position="18"/>
    </location>
</feature>
<dbReference type="AlphaFoldDB" id="A0AAN8VAC4"/>
<dbReference type="InterPro" id="IPR052422">
    <property type="entry name" value="Auxin_Ser/Thr_Kinase"/>
</dbReference>
<dbReference type="GO" id="GO:0005524">
    <property type="term" value="F:ATP binding"/>
    <property type="evidence" value="ECO:0007669"/>
    <property type="project" value="UniProtKB-UniRule"/>
</dbReference>
<dbReference type="FunFam" id="3.80.10.10:FF:000129">
    <property type="entry name" value="Leucine-rich repeat receptor-like kinase"/>
    <property type="match status" value="1"/>
</dbReference>
<feature type="transmembrane region" description="Helical" evidence="12">
    <location>
        <begin position="514"/>
        <end position="536"/>
    </location>
</feature>
<dbReference type="InterPro" id="IPR000719">
    <property type="entry name" value="Prot_kinase_dom"/>
</dbReference>
<evidence type="ECO:0000256" key="1">
    <source>
        <dbReference type="ARBA" id="ARBA00004167"/>
    </source>
</evidence>
<keyword evidence="4 13" id="KW-0732">Signal</keyword>
<dbReference type="Proteomes" id="UP001370490">
    <property type="component" value="Unassembled WGS sequence"/>
</dbReference>
<feature type="region of interest" description="Disordered" evidence="11">
    <location>
        <begin position="441"/>
        <end position="507"/>
    </location>
</feature>
<dbReference type="InterPro" id="IPR017441">
    <property type="entry name" value="Protein_kinase_ATP_BS"/>
</dbReference>
<dbReference type="Pfam" id="PF00560">
    <property type="entry name" value="LRR_1"/>
    <property type="match status" value="4"/>
</dbReference>
<dbReference type="PANTHER" id="PTHR47986">
    <property type="entry name" value="OSJNBA0070M12.3 PROTEIN"/>
    <property type="match status" value="1"/>
</dbReference>
<dbReference type="InterPro" id="IPR032675">
    <property type="entry name" value="LRR_dom_sf"/>
</dbReference>
<reference evidence="15 16" key="1">
    <citation type="submission" date="2023-12" db="EMBL/GenBank/DDBJ databases">
        <title>A high-quality genome assembly for Dillenia turbinata (Dilleniales).</title>
        <authorList>
            <person name="Chanderbali A."/>
        </authorList>
    </citation>
    <scope>NUCLEOTIDE SEQUENCE [LARGE SCALE GENOMIC DNA]</scope>
    <source>
        <strain evidence="15">LSX21</strain>
        <tissue evidence="15">Leaf</tissue>
    </source>
</reference>
<keyword evidence="8" id="KW-0675">Receptor</keyword>
<dbReference type="InterPro" id="IPR003591">
    <property type="entry name" value="Leu-rich_rpt_typical-subtyp"/>
</dbReference>
<evidence type="ECO:0000256" key="12">
    <source>
        <dbReference type="SAM" id="Phobius"/>
    </source>
</evidence>
<name>A0AAN8VAC4_9MAGN</name>
<dbReference type="PANTHER" id="PTHR47986:SF1">
    <property type="entry name" value="OS04G0685900 PROTEIN"/>
    <property type="match status" value="1"/>
</dbReference>
<dbReference type="EMBL" id="JBAMMX010000015">
    <property type="protein sequence ID" value="KAK6926516.1"/>
    <property type="molecule type" value="Genomic_DNA"/>
</dbReference>
<evidence type="ECO:0000256" key="5">
    <source>
        <dbReference type="ARBA" id="ARBA00022737"/>
    </source>
</evidence>
<evidence type="ECO:0000256" key="6">
    <source>
        <dbReference type="ARBA" id="ARBA00022989"/>
    </source>
</evidence>
<evidence type="ECO:0000256" key="3">
    <source>
        <dbReference type="ARBA" id="ARBA00022692"/>
    </source>
</evidence>
<keyword evidence="16" id="KW-1185">Reference proteome</keyword>
<dbReference type="InterPro" id="IPR013210">
    <property type="entry name" value="LRR_N_plant-typ"/>
</dbReference>
<keyword evidence="9" id="KW-0325">Glycoprotein</keyword>
<feature type="domain" description="Protein kinase" evidence="14">
    <location>
        <begin position="619"/>
        <end position="872"/>
    </location>
</feature>
<evidence type="ECO:0000256" key="4">
    <source>
        <dbReference type="ARBA" id="ARBA00022729"/>
    </source>
</evidence>
<dbReference type="PROSITE" id="PS50011">
    <property type="entry name" value="PROTEIN_KINASE_DOM"/>
    <property type="match status" value="1"/>
</dbReference>
<evidence type="ECO:0000259" key="14">
    <source>
        <dbReference type="PROSITE" id="PS50011"/>
    </source>
</evidence>
<evidence type="ECO:0000256" key="9">
    <source>
        <dbReference type="ARBA" id="ARBA00023180"/>
    </source>
</evidence>
<organism evidence="15 16">
    <name type="scientific">Dillenia turbinata</name>
    <dbReference type="NCBI Taxonomy" id="194707"/>
    <lineage>
        <taxon>Eukaryota</taxon>
        <taxon>Viridiplantae</taxon>
        <taxon>Streptophyta</taxon>
        <taxon>Embryophyta</taxon>
        <taxon>Tracheophyta</taxon>
        <taxon>Spermatophyta</taxon>
        <taxon>Magnoliopsida</taxon>
        <taxon>eudicotyledons</taxon>
        <taxon>Gunneridae</taxon>
        <taxon>Pentapetalae</taxon>
        <taxon>Dilleniales</taxon>
        <taxon>Dilleniaceae</taxon>
        <taxon>Dillenia</taxon>
    </lineage>
</organism>
<dbReference type="Gene3D" id="1.10.510.10">
    <property type="entry name" value="Transferase(Phosphotransferase) domain 1"/>
    <property type="match status" value="1"/>
</dbReference>
<dbReference type="PROSITE" id="PS00107">
    <property type="entry name" value="PROTEIN_KINASE_ATP"/>
    <property type="match status" value="1"/>
</dbReference>
<dbReference type="InterPro" id="IPR011009">
    <property type="entry name" value="Kinase-like_dom_sf"/>
</dbReference>
<dbReference type="Gene3D" id="3.30.200.20">
    <property type="entry name" value="Phosphorylase Kinase, domain 1"/>
    <property type="match status" value="1"/>
</dbReference>